<dbReference type="KEGG" id="ehx:EMIHUDRAFT_210547"/>
<dbReference type="EnsemblProtists" id="EOD03961">
    <property type="protein sequence ID" value="EOD03961"/>
    <property type="gene ID" value="EMIHUDRAFT_221785"/>
</dbReference>
<dbReference type="HOGENOM" id="CLU_090389_4_0_1"/>
<evidence type="ECO:0000313" key="4">
    <source>
        <dbReference type="EnsemblProtists" id="EOD03961"/>
    </source>
</evidence>
<evidence type="ECO:0000313" key="5">
    <source>
        <dbReference type="Proteomes" id="UP000013827"/>
    </source>
</evidence>
<keyword evidence="2 3" id="KW-0732">Signal</keyword>
<dbReference type="PaxDb" id="2903-EOD03961"/>
<dbReference type="PANTHER" id="PTHR45672:SF3">
    <property type="entry name" value="THIOREDOXIN DOMAIN-CONTAINING PROTEIN 5"/>
    <property type="match status" value="1"/>
</dbReference>
<dbReference type="AlphaFoldDB" id="A0A0D3HY76"/>
<accession>A0A0D3HY76</accession>
<keyword evidence="5" id="KW-1185">Reference proteome</keyword>
<dbReference type="GeneID" id="17262390"/>
<dbReference type="GO" id="GO:0005783">
    <property type="term" value="C:endoplasmic reticulum"/>
    <property type="evidence" value="ECO:0007669"/>
    <property type="project" value="TreeGrafter"/>
</dbReference>
<dbReference type="PANTHER" id="PTHR45672">
    <property type="entry name" value="PROTEIN DISULFIDE-ISOMERASE C17H9.14C-RELATED"/>
    <property type="match status" value="1"/>
</dbReference>
<dbReference type="Proteomes" id="UP000013827">
    <property type="component" value="Unassembled WGS sequence"/>
</dbReference>
<dbReference type="eggNOG" id="KOG0190">
    <property type="taxonomic scope" value="Eukaryota"/>
</dbReference>
<name>A0A0D3HY76_EMIH1</name>
<dbReference type="GO" id="GO:0006457">
    <property type="term" value="P:protein folding"/>
    <property type="evidence" value="ECO:0007669"/>
    <property type="project" value="TreeGrafter"/>
</dbReference>
<evidence type="ECO:0000256" key="3">
    <source>
        <dbReference type="SAM" id="SignalP"/>
    </source>
</evidence>
<feature type="chain" id="PRO_5044053441" evidence="3">
    <location>
        <begin position="17"/>
        <end position="167"/>
    </location>
</feature>
<dbReference type="STRING" id="2903.R1DZL8"/>
<dbReference type="GeneID" id="17250042"/>
<dbReference type="OMA" id="FIVTESK"/>
<proteinExistence type="inferred from homology"/>
<dbReference type="KEGG" id="ehx:EMIHUDRAFT_221785"/>
<reference evidence="5" key="1">
    <citation type="journal article" date="2013" name="Nature">
        <title>Pan genome of the phytoplankton Emiliania underpins its global distribution.</title>
        <authorList>
            <person name="Read B.A."/>
            <person name="Kegel J."/>
            <person name="Klute M.J."/>
            <person name="Kuo A."/>
            <person name="Lefebvre S.C."/>
            <person name="Maumus F."/>
            <person name="Mayer C."/>
            <person name="Miller J."/>
            <person name="Monier A."/>
            <person name="Salamov A."/>
            <person name="Young J."/>
            <person name="Aguilar M."/>
            <person name="Claverie J.M."/>
            <person name="Frickenhaus S."/>
            <person name="Gonzalez K."/>
            <person name="Herman E.K."/>
            <person name="Lin Y.C."/>
            <person name="Napier J."/>
            <person name="Ogata H."/>
            <person name="Sarno A.F."/>
            <person name="Shmutz J."/>
            <person name="Schroeder D."/>
            <person name="de Vargas C."/>
            <person name="Verret F."/>
            <person name="von Dassow P."/>
            <person name="Valentin K."/>
            <person name="Van de Peer Y."/>
            <person name="Wheeler G."/>
            <person name="Dacks J.B."/>
            <person name="Delwiche C.F."/>
            <person name="Dyhrman S.T."/>
            <person name="Glockner G."/>
            <person name="John U."/>
            <person name="Richards T."/>
            <person name="Worden A.Z."/>
            <person name="Zhang X."/>
            <person name="Grigoriev I.V."/>
            <person name="Allen A.E."/>
            <person name="Bidle K."/>
            <person name="Borodovsky M."/>
            <person name="Bowler C."/>
            <person name="Brownlee C."/>
            <person name="Cock J.M."/>
            <person name="Elias M."/>
            <person name="Gladyshev V.N."/>
            <person name="Groth M."/>
            <person name="Guda C."/>
            <person name="Hadaegh A."/>
            <person name="Iglesias-Rodriguez M.D."/>
            <person name="Jenkins J."/>
            <person name="Jones B.M."/>
            <person name="Lawson T."/>
            <person name="Leese F."/>
            <person name="Lindquist E."/>
            <person name="Lobanov A."/>
            <person name="Lomsadze A."/>
            <person name="Malik S.B."/>
            <person name="Marsh M.E."/>
            <person name="Mackinder L."/>
            <person name="Mock T."/>
            <person name="Mueller-Roeber B."/>
            <person name="Pagarete A."/>
            <person name="Parker M."/>
            <person name="Probert I."/>
            <person name="Quesneville H."/>
            <person name="Raines C."/>
            <person name="Rensing S.A."/>
            <person name="Riano-Pachon D.M."/>
            <person name="Richier S."/>
            <person name="Rokitta S."/>
            <person name="Shiraiwa Y."/>
            <person name="Soanes D.M."/>
            <person name="van der Giezen M."/>
            <person name="Wahlund T.M."/>
            <person name="Williams B."/>
            <person name="Wilson W."/>
            <person name="Wolfe G."/>
            <person name="Wurch L.L."/>
        </authorList>
    </citation>
    <scope>NUCLEOTIDE SEQUENCE</scope>
</reference>
<reference evidence="4" key="2">
    <citation type="submission" date="2024-10" db="UniProtKB">
        <authorList>
            <consortium name="EnsemblProtists"/>
        </authorList>
    </citation>
    <scope>IDENTIFICATION</scope>
</reference>
<dbReference type="EnsemblProtists" id="EOD16241">
    <property type="protein sequence ID" value="EOD16241"/>
    <property type="gene ID" value="EMIHUDRAFT_210547"/>
</dbReference>
<dbReference type="RefSeq" id="XP_005756390.1">
    <property type="nucleotide sequence ID" value="XM_005756333.1"/>
</dbReference>
<dbReference type="SUPFAM" id="SSF52833">
    <property type="entry name" value="Thioredoxin-like"/>
    <property type="match status" value="1"/>
</dbReference>
<evidence type="ECO:0000256" key="1">
    <source>
        <dbReference type="ARBA" id="ARBA00006347"/>
    </source>
</evidence>
<organism evidence="4 5">
    <name type="scientific">Emiliania huxleyi (strain CCMP1516)</name>
    <dbReference type="NCBI Taxonomy" id="280463"/>
    <lineage>
        <taxon>Eukaryota</taxon>
        <taxon>Haptista</taxon>
        <taxon>Haptophyta</taxon>
        <taxon>Prymnesiophyceae</taxon>
        <taxon>Isochrysidales</taxon>
        <taxon>Noelaerhabdaceae</taxon>
        <taxon>Emiliania</taxon>
    </lineage>
</organism>
<comment type="similarity">
    <text evidence="1">Belongs to the protein disulfide isomerase family.</text>
</comment>
<protein>
    <submittedName>
        <fullName evidence="4">Uncharacterized protein</fullName>
    </submittedName>
</protein>
<dbReference type="InterPro" id="IPR051063">
    <property type="entry name" value="PDI"/>
</dbReference>
<evidence type="ECO:0000256" key="2">
    <source>
        <dbReference type="ARBA" id="ARBA00022729"/>
    </source>
</evidence>
<dbReference type="GO" id="GO:0003756">
    <property type="term" value="F:protein disulfide isomerase activity"/>
    <property type="evidence" value="ECO:0007669"/>
    <property type="project" value="TreeGrafter"/>
</dbReference>
<dbReference type="Gene3D" id="3.40.30.10">
    <property type="entry name" value="Glutaredoxin"/>
    <property type="match status" value="1"/>
</dbReference>
<dbReference type="RefSeq" id="XP_005768670.1">
    <property type="nucleotide sequence ID" value="XM_005768613.1"/>
</dbReference>
<feature type="signal peptide" evidence="3">
    <location>
        <begin position="1"/>
        <end position="16"/>
    </location>
</feature>
<sequence>MLRATALLGLISGASAGAVELTGSNFDDLVTKSGKNAFVKWHCKSMKPAWDQLGDEYSSSSSVVIGDADCTASAKDLCETYEYFTAEAPKGTDYSGGRDFDSLKKFVEDELEVKCLIDNDEARGCSDKEKDFMSKWKAKDKSEVAAQLERLNKMKWVVQRSNILKQL</sequence>
<dbReference type="InterPro" id="IPR036249">
    <property type="entry name" value="Thioredoxin-like_sf"/>
</dbReference>